<evidence type="ECO:0000256" key="1">
    <source>
        <dbReference type="SAM" id="MobiDB-lite"/>
    </source>
</evidence>
<sequence>MLRLQSLLIHRIGLGCLGNPGPTLDELVEASHRSLHDKPSAHHPDINEQAEAKRHRRTSLQSQRHEPHLNATNQPLRCTRHLGVLLPLKLARGLDAPLKLDTLQQLYGKKQIGEYEVSCDLKDVKLQYRNVIVIVGVPTHGVKVRTWSGDGKQPKARAVLVVGDLKDNTKTAQVVYWANLEELQRLKERVDLAGGKCVMLVNPRYRHANDYR</sequence>
<accession>A0AAW1RKF8</accession>
<dbReference type="Proteomes" id="UP001438707">
    <property type="component" value="Unassembled WGS sequence"/>
</dbReference>
<dbReference type="EMBL" id="JALJOS010000010">
    <property type="protein sequence ID" value="KAK9833651.1"/>
    <property type="molecule type" value="Genomic_DNA"/>
</dbReference>
<evidence type="ECO:0000313" key="3">
    <source>
        <dbReference type="Proteomes" id="UP001438707"/>
    </source>
</evidence>
<comment type="caution">
    <text evidence="2">The sequence shown here is derived from an EMBL/GenBank/DDBJ whole genome shotgun (WGS) entry which is preliminary data.</text>
</comment>
<name>A0AAW1RKF8_9CHLO</name>
<proteinExistence type="predicted"/>
<feature type="region of interest" description="Disordered" evidence="1">
    <location>
        <begin position="32"/>
        <end position="74"/>
    </location>
</feature>
<gene>
    <name evidence="2" type="ORF">WJX74_001786</name>
</gene>
<dbReference type="AlphaFoldDB" id="A0AAW1RKF8"/>
<evidence type="ECO:0000313" key="2">
    <source>
        <dbReference type="EMBL" id="KAK9833651.1"/>
    </source>
</evidence>
<reference evidence="2 3" key="1">
    <citation type="journal article" date="2024" name="Nat. Commun.">
        <title>Phylogenomics reveals the evolutionary origins of lichenization in chlorophyte algae.</title>
        <authorList>
            <person name="Puginier C."/>
            <person name="Libourel C."/>
            <person name="Otte J."/>
            <person name="Skaloud P."/>
            <person name="Haon M."/>
            <person name="Grisel S."/>
            <person name="Petersen M."/>
            <person name="Berrin J.G."/>
            <person name="Delaux P.M."/>
            <person name="Dal Grande F."/>
            <person name="Keller J."/>
        </authorList>
    </citation>
    <scope>NUCLEOTIDE SEQUENCE [LARGE SCALE GENOMIC DNA]</scope>
    <source>
        <strain evidence="2 3">SAG 2145</strain>
    </source>
</reference>
<feature type="compositionally biased region" description="Basic and acidic residues" evidence="1">
    <location>
        <begin position="32"/>
        <end position="52"/>
    </location>
</feature>
<organism evidence="2 3">
    <name type="scientific">Apatococcus lobatus</name>
    <dbReference type="NCBI Taxonomy" id="904363"/>
    <lineage>
        <taxon>Eukaryota</taxon>
        <taxon>Viridiplantae</taxon>
        <taxon>Chlorophyta</taxon>
        <taxon>core chlorophytes</taxon>
        <taxon>Trebouxiophyceae</taxon>
        <taxon>Chlorellales</taxon>
        <taxon>Chlorellaceae</taxon>
        <taxon>Apatococcus</taxon>
    </lineage>
</organism>
<keyword evidence="3" id="KW-1185">Reference proteome</keyword>
<protein>
    <submittedName>
        <fullName evidence="2">Uncharacterized protein</fullName>
    </submittedName>
</protein>